<protein>
    <submittedName>
        <fullName evidence="3">Uncharacterized protein</fullName>
    </submittedName>
</protein>
<keyword evidence="4" id="KW-1185">Reference proteome</keyword>
<feature type="region of interest" description="Disordered" evidence="1">
    <location>
        <begin position="29"/>
        <end position="48"/>
    </location>
</feature>
<feature type="chain" id="PRO_5047473356" evidence="2">
    <location>
        <begin position="21"/>
        <end position="246"/>
    </location>
</feature>
<reference evidence="4" key="1">
    <citation type="journal article" date="2023" name="Int. J. Syst. Evol. Microbiol.">
        <title>Mesoterricola silvestris gen. nov., sp. nov., Mesoterricola sediminis sp. nov., Geothrix oryzae sp. nov., Geothrix edaphica sp. nov., Geothrix rubra sp. nov., and Geothrix limicola sp. nov., six novel members of Acidobacteriota isolated from soils.</title>
        <authorList>
            <person name="Itoh H."/>
            <person name="Sugisawa Y."/>
            <person name="Mise K."/>
            <person name="Xu Z."/>
            <person name="Kuniyasu M."/>
            <person name="Ushijima N."/>
            <person name="Kawano K."/>
            <person name="Kobayashi E."/>
            <person name="Shiratori Y."/>
            <person name="Masuda Y."/>
            <person name="Senoo K."/>
        </authorList>
    </citation>
    <scope>NUCLEOTIDE SEQUENCE [LARGE SCALE GENOMIC DNA]</scope>
    <source>
        <strain evidence="4">Red222</strain>
    </source>
</reference>
<dbReference type="Proteomes" id="UP001242010">
    <property type="component" value="Chromosome"/>
</dbReference>
<evidence type="ECO:0000256" key="1">
    <source>
        <dbReference type="SAM" id="MobiDB-lite"/>
    </source>
</evidence>
<accession>A0ABM8DSX0</accession>
<evidence type="ECO:0000256" key="2">
    <source>
        <dbReference type="SAM" id="SignalP"/>
    </source>
</evidence>
<dbReference type="RefSeq" id="WP_286353860.1">
    <property type="nucleotide sequence ID" value="NZ_AP027079.1"/>
</dbReference>
<proteinExistence type="predicted"/>
<feature type="signal peptide" evidence="2">
    <location>
        <begin position="1"/>
        <end position="20"/>
    </location>
</feature>
<gene>
    <name evidence="3" type="ORF">GETHOR_22430</name>
</gene>
<evidence type="ECO:0000313" key="3">
    <source>
        <dbReference type="EMBL" id="BDU70142.1"/>
    </source>
</evidence>
<evidence type="ECO:0000313" key="4">
    <source>
        <dbReference type="Proteomes" id="UP001242010"/>
    </source>
</evidence>
<dbReference type="EMBL" id="AP027079">
    <property type="protein sequence ID" value="BDU70142.1"/>
    <property type="molecule type" value="Genomic_DNA"/>
</dbReference>
<sequence length="246" mass="25741">MRLGTLFLSAAALAAGPILAAAPPPLPGPLSGQGEAAPVPGRPSLPWEHASPLGWQAEPWVAPQGTIQGGAALPEASSGPMIIHLSGDGTLRISDARGLIRLQIGLPGRPLRAWRDGGVPLAAPSGAWGFPTDSALTGGFGNLRWCADDFRPFLRGLLWVLEDGEGFLSVVHPATARVIHLPLPPGRDLRIRFLPDRLEVAAGDVEKGAPRQWSIPWMGLLPRLAALGPHPDPPKAGTALAPFPKD</sequence>
<name>A0ABM8DSX0_9BACT</name>
<organism evidence="3 4">
    <name type="scientific">Geothrix oryzae</name>
    <dbReference type="NCBI Taxonomy" id="2927975"/>
    <lineage>
        <taxon>Bacteria</taxon>
        <taxon>Pseudomonadati</taxon>
        <taxon>Acidobacteriota</taxon>
        <taxon>Holophagae</taxon>
        <taxon>Holophagales</taxon>
        <taxon>Holophagaceae</taxon>
        <taxon>Geothrix</taxon>
    </lineage>
</organism>
<keyword evidence="2" id="KW-0732">Signal</keyword>